<dbReference type="CDD" id="cd23509">
    <property type="entry name" value="Gnk2-like"/>
    <property type="match status" value="1"/>
</dbReference>
<protein>
    <recommendedName>
        <fullName evidence="16">Gnk2-homologous domain-containing protein</fullName>
    </recommendedName>
</protein>
<evidence type="ECO:0000256" key="8">
    <source>
        <dbReference type="ARBA" id="ARBA00022949"/>
    </source>
</evidence>
<evidence type="ECO:0000256" key="7">
    <source>
        <dbReference type="ARBA" id="ARBA00022737"/>
    </source>
</evidence>
<gene>
    <name evidence="17" type="ORF">CASFOL_005855</name>
</gene>
<comment type="similarity">
    <text evidence="13">Belongs to the cysteine-rich repeat secretory protein family. Plasmodesmata-located proteins (PDLD) subfamily.</text>
</comment>
<proteinExistence type="inferred from homology"/>
<evidence type="ECO:0000256" key="3">
    <source>
        <dbReference type="ARBA" id="ARBA00022475"/>
    </source>
</evidence>
<accession>A0ABD3E580</accession>
<dbReference type="AlphaFoldDB" id="A0ABD3E580"/>
<name>A0ABD3E580_9LAMI</name>
<dbReference type="InterPro" id="IPR038408">
    <property type="entry name" value="GNK2_sf"/>
</dbReference>
<dbReference type="FunFam" id="3.30.430.20:FF:000001">
    <property type="entry name" value="cysteine-rich repeat secretory protein 3"/>
    <property type="match status" value="1"/>
</dbReference>
<keyword evidence="9 14" id="KW-1133">Transmembrane helix</keyword>
<dbReference type="Pfam" id="PF01657">
    <property type="entry name" value="Stress-antifung"/>
    <property type="match status" value="2"/>
</dbReference>
<dbReference type="InterPro" id="IPR051378">
    <property type="entry name" value="Cell2Cell_Antifungal"/>
</dbReference>
<evidence type="ECO:0000313" key="18">
    <source>
        <dbReference type="Proteomes" id="UP001632038"/>
    </source>
</evidence>
<dbReference type="PROSITE" id="PS51473">
    <property type="entry name" value="GNK2"/>
    <property type="match status" value="2"/>
</dbReference>
<keyword evidence="3" id="KW-1003">Cell membrane</keyword>
<feature type="domain" description="Gnk2-homologous" evidence="16">
    <location>
        <begin position="29"/>
        <end position="136"/>
    </location>
</feature>
<evidence type="ECO:0000313" key="17">
    <source>
        <dbReference type="EMBL" id="KAL3649452.1"/>
    </source>
</evidence>
<evidence type="ECO:0000256" key="5">
    <source>
        <dbReference type="ARBA" id="ARBA00022692"/>
    </source>
</evidence>
<evidence type="ECO:0000256" key="11">
    <source>
        <dbReference type="ARBA" id="ARBA00023157"/>
    </source>
</evidence>
<evidence type="ECO:0000256" key="9">
    <source>
        <dbReference type="ARBA" id="ARBA00022989"/>
    </source>
</evidence>
<dbReference type="GO" id="GO:0009506">
    <property type="term" value="C:plasmodesma"/>
    <property type="evidence" value="ECO:0007669"/>
    <property type="project" value="UniProtKB-SubCell"/>
</dbReference>
<keyword evidence="8" id="KW-0965">Cell junction</keyword>
<keyword evidence="7" id="KW-0677">Repeat</keyword>
<evidence type="ECO:0000256" key="4">
    <source>
        <dbReference type="ARBA" id="ARBA00022581"/>
    </source>
</evidence>
<dbReference type="InterPro" id="IPR002902">
    <property type="entry name" value="GNK2"/>
</dbReference>
<evidence type="ECO:0000256" key="6">
    <source>
        <dbReference type="ARBA" id="ARBA00022729"/>
    </source>
</evidence>
<reference evidence="18" key="1">
    <citation type="journal article" date="2024" name="IScience">
        <title>Strigolactones Initiate the Formation of Haustorium-like Structures in Castilleja.</title>
        <authorList>
            <person name="Buerger M."/>
            <person name="Peterson D."/>
            <person name="Chory J."/>
        </authorList>
    </citation>
    <scope>NUCLEOTIDE SEQUENCE [LARGE SCALE GENOMIC DNA]</scope>
</reference>
<evidence type="ECO:0000256" key="12">
    <source>
        <dbReference type="ARBA" id="ARBA00024184"/>
    </source>
</evidence>
<keyword evidence="18" id="KW-1185">Reference proteome</keyword>
<evidence type="ECO:0000256" key="1">
    <source>
        <dbReference type="ARBA" id="ARBA00004251"/>
    </source>
</evidence>
<keyword evidence="5 14" id="KW-0812">Transmembrane</keyword>
<comment type="subcellular location">
    <subcellularLocation>
        <location evidence="12">Cell junction</location>
        <location evidence="12">Plasmodesma</location>
    </subcellularLocation>
    <subcellularLocation>
        <location evidence="1">Cell membrane</location>
        <topology evidence="1">Single-pass type I membrane protein</topology>
    </subcellularLocation>
</comment>
<evidence type="ECO:0000259" key="16">
    <source>
        <dbReference type="PROSITE" id="PS51473"/>
    </source>
</evidence>
<comment type="caution">
    <text evidence="17">The sequence shown here is derived from an EMBL/GenBank/DDBJ whole genome shotgun (WGS) entry which is preliminary data.</text>
</comment>
<evidence type="ECO:0000256" key="13">
    <source>
        <dbReference type="ARBA" id="ARBA00038393"/>
    </source>
</evidence>
<keyword evidence="10 14" id="KW-0472">Membrane</keyword>
<dbReference type="PANTHER" id="PTHR32080:SF2">
    <property type="entry name" value="PLASMODESMATA-LOCATED PROTEIN 8"/>
    <property type="match status" value="1"/>
</dbReference>
<feature type="domain" description="Gnk2-homologous" evidence="16">
    <location>
        <begin position="141"/>
        <end position="239"/>
    </location>
</feature>
<dbReference type="PANTHER" id="PTHR32080">
    <property type="entry name" value="ANTIFUNGAL PROTEIN GINKBILOBIN-2-LIKE"/>
    <property type="match status" value="1"/>
</dbReference>
<evidence type="ECO:0000256" key="14">
    <source>
        <dbReference type="SAM" id="Phobius"/>
    </source>
</evidence>
<evidence type="ECO:0000256" key="15">
    <source>
        <dbReference type="SAM" id="SignalP"/>
    </source>
</evidence>
<keyword evidence="4" id="KW-0945">Host-virus interaction</keyword>
<sequence>MLALINLFFFINIFFLTCNQHGCLAQRRHIFIYSGCSQERYQPNTPYETNLNSLLSSIVASSSQTLYNLFAFGNSTGEPPDSAVYGLYQCRGDLKPKDCSTCISSLISQIALLCPYTSGASLQLDGCFVRYEETDFLGRLDDSLRYKKCSAGGGGDRDFLRRRDGVLAGLQGEATSAGFGVSAAGAVEGYAQCLGDLAAADCAACLGEAVVEVKSLCGTAAAGDVFLAQCYVRYWESGYYDDSSSSDSTNQDNVGRTVAIIVGVVVGVAVLIILLSFCKNTLCK</sequence>
<dbReference type="EMBL" id="JAVIJP010000007">
    <property type="protein sequence ID" value="KAL3649452.1"/>
    <property type="molecule type" value="Genomic_DNA"/>
</dbReference>
<dbReference type="Gene3D" id="3.30.430.20">
    <property type="entry name" value="Gnk2 domain, C-X8-C-X2-C motif"/>
    <property type="match status" value="2"/>
</dbReference>
<organism evidence="17 18">
    <name type="scientific">Castilleja foliolosa</name>
    <dbReference type="NCBI Taxonomy" id="1961234"/>
    <lineage>
        <taxon>Eukaryota</taxon>
        <taxon>Viridiplantae</taxon>
        <taxon>Streptophyta</taxon>
        <taxon>Embryophyta</taxon>
        <taxon>Tracheophyta</taxon>
        <taxon>Spermatophyta</taxon>
        <taxon>Magnoliopsida</taxon>
        <taxon>eudicotyledons</taxon>
        <taxon>Gunneridae</taxon>
        <taxon>Pentapetalae</taxon>
        <taxon>asterids</taxon>
        <taxon>lamiids</taxon>
        <taxon>Lamiales</taxon>
        <taxon>Orobanchaceae</taxon>
        <taxon>Pedicularideae</taxon>
        <taxon>Castillejinae</taxon>
        <taxon>Castilleja</taxon>
    </lineage>
</organism>
<feature type="signal peptide" evidence="15">
    <location>
        <begin position="1"/>
        <end position="25"/>
    </location>
</feature>
<evidence type="ECO:0000256" key="2">
    <source>
        <dbReference type="ARBA" id="ARBA00022448"/>
    </source>
</evidence>
<keyword evidence="11" id="KW-1015">Disulfide bond</keyword>
<keyword evidence="2" id="KW-0813">Transport</keyword>
<dbReference type="GO" id="GO:0005886">
    <property type="term" value="C:plasma membrane"/>
    <property type="evidence" value="ECO:0007669"/>
    <property type="project" value="UniProtKB-SubCell"/>
</dbReference>
<evidence type="ECO:0000256" key="10">
    <source>
        <dbReference type="ARBA" id="ARBA00023136"/>
    </source>
</evidence>
<dbReference type="Proteomes" id="UP001632038">
    <property type="component" value="Unassembled WGS sequence"/>
</dbReference>
<keyword evidence="6 15" id="KW-0732">Signal</keyword>
<feature type="transmembrane region" description="Helical" evidence="14">
    <location>
        <begin position="258"/>
        <end position="278"/>
    </location>
</feature>
<feature type="chain" id="PRO_5044743191" description="Gnk2-homologous domain-containing protein" evidence="15">
    <location>
        <begin position="26"/>
        <end position="284"/>
    </location>
</feature>